<dbReference type="EMBL" id="BAAAQX010000027">
    <property type="protein sequence ID" value="GAA2212578.1"/>
    <property type="molecule type" value="Genomic_DNA"/>
</dbReference>
<reference evidence="3" key="1">
    <citation type="journal article" date="2019" name="Int. J. Syst. Evol. Microbiol.">
        <title>The Global Catalogue of Microorganisms (GCM) 10K type strain sequencing project: providing services to taxonomists for standard genome sequencing and annotation.</title>
        <authorList>
            <consortium name="The Broad Institute Genomics Platform"/>
            <consortium name="The Broad Institute Genome Sequencing Center for Infectious Disease"/>
            <person name="Wu L."/>
            <person name="Ma J."/>
        </authorList>
    </citation>
    <scope>NUCLEOTIDE SEQUENCE [LARGE SCALE GENOMIC DNA]</scope>
    <source>
        <strain evidence="3">JCM 16114</strain>
    </source>
</reference>
<comment type="caution">
    <text evidence="2">The sequence shown here is derived from an EMBL/GenBank/DDBJ whole genome shotgun (WGS) entry which is preliminary data.</text>
</comment>
<evidence type="ECO:0000256" key="1">
    <source>
        <dbReference type="SAM" id="SignalP"/>
    </source>
</evidence>
<sequence length="269" mass="29717">MITIMRRLITTLVACGALLAGTAFAQAEIKDPVQALKAVLASGNGVRFTETTTLLDGADERAERRRTGTFEFDAGGHVKALDVTTTGGEYGRERVIGFNHDIGGTAYRSGGLLTQWLRKGKTWWKDSHQMHLWHTELLGYDEQLVNPAEPATLAALMKNGRRSGDTVTGAITFEKLEQVSRWAEHATHIGWEEDARLDYTVTLSPSGLVSRVQSTFTFADALDELTGKTVHVETRYQQWGGKVSIKAPDPRRTTSELCIEGRCNWRLPG</sequence>
<keyword evidence="1" id="KW-0732">Signal</keyword>
<gene>
    <name evidence="2" type="ORF">GCM10009850_080400</name>
</gene>
<protein>
    <recommendedName>
        <fullName evidence="4">Lipoprotein</fullName>
    </recommendedName>
</protein>
<evidence type="ECO:0000313" key="2">
    <source>
        <dbReference type="EMBL" id="GAA2212578.1"/>
    </source>
</evidence>
<feature type="signal peptide" evidence="1">
    <location>
        <begin position="1"/>
        <end position="25"/>
    </location>
</feature>
<keyword evidence="3" id="KW-1185">Reference proteome</keyword>
<organism evidence="2 3">
    <name type="scientific">Nonomuraea monospora</name>
    <dbReference type="NCBI Taxonomy" id="568818"/>
    <lineage>
        <taxon>Bacteria</taxon>
        <taxon>Bacillati</taxon>
        <taxon>Actinomycetota</taxon>
        <taxon>Actinomycetes</taxon>
        <taxon>Streptosporangiales</taxon>
        <taxon>Streptosporangiaceae</taxon>
        <taxon>Nonomuraea</taxon>
    </lineage>
</organism>
<proteinExistence type="predicted"/>
<evidence type="ECO:0000313" key="3">
    <source>
        <dbReference type="Proteomes" id="UP001499843"/>
    </source>
</evidence>
<accession>A0ABP5PLJ8</accession>
<evidence type="ECO:0008006" key="4">
    <source>
        <dbReference type="Google" id="ProtNLM"/>
    </source>
</evidence>
<dbReference type="Proteomes" id="UP001499843">
    <property type="component" value="Unassembled WGS sequence"/>
</dbReference>
<name>A0ABP5PLJ8_9ACTN</name>
<feature type="chain" id="PRO_5045707027" description="Lipoprotein" evidence="1">
    <location>
        <begin position="26"/>
        <end position="269"/>
    </location>
</feature>